<reference evidence="15 16" key="2">
    <citation type="submission" date="2018-03" db="EMBL/GenBank/DDBJ databases">
        <title>The ancient ancestry and fast evolution of plastids.</title>
        <authorList>
            <person name="Moore K.R."/>
            <person name="Magnabosco C."/>
            <person name="Momper L."/>
            <person name="Gold D.A."/>
            <person name="Bosak T."/>
            <person name="Fournier G.P."/>
        </authorList>
    </citation>
    <scope>NUCLEOTIDE SEQUENCE [LARGE SCALE GENOMIC DNA]</scope>
    <source>
        <strain evidence="15 16">ULC007</strain>
    </source>
</reference>
<evidence type="ECO:0000256" key="9">
    <source>
        <dbReference type="ARBA" id="ARBA00023310"/>
    </source>
</evidence>
<keyword evidence="9 12" id="KW-0066">ATP synthesis</keyword>
<evidence type="ECO:0000256" key="6">
    <source>
        <dbReference type="ARBA" id="ARBA00022989"/>
    </source>
</evidence>
<feature type="transmembrane region" description="Helical" evidence="12">
    <location>
        <begin position="6"/>
        <end position="27"/>
    </location>
</feature>
<evidence type="ECO:0000256" key="11">
    <source>
        <dbReference type="ARBA" id="ARBA00037847"/>
    </source>
</evidence>
<dbReference type="STRING" id="1920490.GCA_001895925_01747"/>
<evidence type="ECO:0000256" key="8">
    <source>
        <dbReference type="ARBA" id="ARBA00023136"/>
    </source>
</evidence>
<proteinExistence type="inferred from homology"/>
<dbReference type="HAMAP" id="MF_01399">
    <property type="entry name" value="ATP_synth_bprime"/>
    <property type="match status" value="1"/>
</dbReference>
<dbReference type="GO" id="GO:0046961">
    <property type="term" value="F:proton-transporting ATPase activity, rotational mechanism"/>
    <property type="evidence" value="ECO:0007669"/>
    <property type="project" value="TreeGrafter"/>
</dbReference>
<dbReference type="OrthoDB" id="426571at2"/>
<dbReference type="InterPro" id="IPR050059">
    <property type="entry name" value="ATP_synthase_B_chain"/>
</dbReference>
<evidence type="ECO:0000256" key="1">
    <source>
        <dbReference type="ARBA" id="ARBA00005513"/>
    </source>
</evidence>
<gene>
    <name evidence="12" type="primary">atpF2</name>
    <name evidence="12" type="synonym">atpG</name>
    <name evidence="15" type="ORF">C7B65_03785</name>
</gene>
<dbReference type="GO" id="GO:0031676">
    <property type="term" value="C:plasma membrane-derived thylakoid membrane"/>
    <property type="evidence" value="ECO:0007669"/>
    <property type="project" value="UniProtKB-SubCell"/>
</dbReference>
<sequence>MFDFDATLPLMAVQFLLLAAILNVVFYKPLTKVIEDRSDYIRSNEADARERLAKAENLAKQYESELAETRRQYQATIVAAQADAQKIAAQKTAEAQQEAQSQREATQKELDQQKQAAMQTLEQQVESLSHEILDKLLAGV</sequence>
<evidence type="ECO:0000256" key="7">
    <source>
        <dbReference type="ARBA" id="ARBA00023065"/>
    </source>
</evidence>
<dbReference type="HAMAP" id="MF_01398">
    <property type="entry name" value="ATP_synth_b_bprime"/>
    <property type="match status" value="1"/>
</dbReference>
<comment type="subcellular location">
    <subcellularLocation>
        <location evidence="12">Cellular thylakoid membrane</location>
        <topology evidence="12">Single-pass membrane protein</topology>
    </subcellularLocation>
    <subcellularLocation>
        <location evidence="11">Endomembrane system</location>
        <topology evidence="11">Single-pass membrane protein</topology>
    </subcellularLocation>
</comment>
<evidence type="ECO:0000256" key="5">
    <source>
        <dbReference type="ARBA" id="ARBA00022781"/>
    </source>
</evidence>
<dbReference type="InterPro" id="IPR034679">
    <property type="entry name" value="ATP_synth_b"/>
</dbReference>
<evidence type="ECO:0000313" key="16">
    <source>
        <dbReference type="Proteomes" id="UP000238634"/>
    </source>
</evidence>
<feature type="compositionally biased region" description="Low complexity" evidence="14">
    <location>
        <begin position="95"/>
        <end position="104"/>
    </location>
</feature>
<keyword evidence="3 12" id="KW-0138">CF(0)</keyword>
<comment type="subunit">
    <text evidence="12">F-type ATPases have 2 components, F(1) - the catalytic core - and F(0) - the membrane proton channel. F(1) has five subunits: alpha(3), beta(3), gamma(1), delta(1), epsilon(1). F(0) has four main subunits: a(1), b(1), b'(1) and c(10-14). The alpha and beta chains form an alternating ring which encloses part of the gamma chain. F(1) is attached to F(0) by a central stalk formed by the gamma and epsilon chains, while a peripheral stalk is formed by the delta, b and b' chains.</text>
</comment>
<evidence type="ECO:0000256" key="12">
    <source>
        <dbReference type="HAMAP-Rule" id="MF_01399"/>
    </source>
</evidence>
<keyword evidence="6 12" id="KW-1133">Transmembrane helix</keyword>
<comment type="function">
    <text evidence="12">Component of the F(0) channel, it forms part of the peripheral stalk, linking F(1) to F(0). The b'-subunit is a diverged and duplicated form of b found in plants and photosynthetic bacteria.</text>
</comment>
<evidence type="ECO:0000256" key="14">
    <source>
        <dbReference type="SAM" id="MobiDB-lite"/>
    </source>
</evidence>
<keyword evidence="4 12" id="KW-0812">Transmembrane</keyword>
<evidence type="ECO:0000256" key="10">
    <source>
        <dbReference type="ARBA" id="ARBA00025198"/>
    </source>
</evidence>
<accession>A0A2T1DMH5</accession>
<dbReference type="GO" id="GO:0045259">
    <property type="term" value="C:proton-transporting ATP synthase complex"/>
    <property type="evidence" value="ECO:0007669"/>
    <property type="project" value="UniProtKB-KW"/>
</dbReference>
<name>A0A2T1DMH5_9CYAN</name>
<evidence type="ECO:0000256" key="13">
    <source>
        <dbReference type="RuleBase" id="RU003848"/>
    </source>
</evidence>
<evidence type="ECO:0000256" key="2">
    <source>
        <dbReference type="ARBA" id="ARBA00022448"/>
    </source>
</evidence>
<organism evidence="15 16">
    <name type="scientific">Phormidesmis priestleyi ULC007</name>
    <dbReference type="NCBI Taxonomy" id="1920490"/>
    <lineage>
        <taxon>Bacteria</taxon>
        <taxon>Bacillati</taxon>
        <taxon>Cyanobacteriota</taxon>
        <taxon>Cyanophyceae</taxon>
        <taxon>Leptolyngbyales</taxon>
        <taxon>Leptolyngbyaceae</taxon>
        <taxon>Phormidesmis</taxon>
    </lineage>
</organism>
<dbReference type="GO" id="GO:0046933">
    <property type="term" value="F:proton-transporting ATP synthase activity, rotational mechanism"/>
    <property type="evidence" value="ECO:0007669"/>
    <property type="project" value="UniProtKB-UniRule"/>
</dbReference>
<keyword evidence="7 12" id="KW-0406">Ion transport</keyword>
<dbReference type="InterPro" id="IPR002146">
    <property type="entry name" value="ATP_synth_b/b'su_bac/chlpt"/>
</dbReference>
<dbReference type="PANTHER" id="PTHR33445">
    <property type="entry name" value="ATP SYNTHASE SUBUNIT B', CHLOROPLASTIC"/>
    <property type="match status" value="1"/>
</dbReference>
<dbReference type="AlphaFoldDB" id="A0A2T1DMH5"/>
<dbReference type="CDD" id="cd06503">
    <property type="entry name" value="ATP-synt_Fo_b"/>
    <property type="match status" value="1"/>
</dbReference>
<dbReference type="Proteomes" id="UP000238634">
    <property type="component" value="Unassembled WGS sequence"/>
</dbReference>
<evidence type="ECO:0000256" key="4">
    <source>
        <dbReference type="ARBA" id="ARBA00022692"/>
    </source>
</evidence>
<evidence type="ECO:0000256" key="3">
    <source>
        <dbReference type="ARBA" id="ARBA00022547"/>
    </source>
</evidence>
<dbReference type="PANTHER" id="PTHR33445:SF2">
    <property type="entry name" value="ATP SYNTHASE SUBUNIT B', CHLOROPLASTIC"/>
    <property type="match status" value="1"/>
</dbReference>
<dbReference type="NCBIfam" id="NF005607">
    <property type="entry name" value="PRK07353.1"/>
    <property type="match status" value="1"/>
</dbReference>
<keyword evidence="2 12" id="KW-0813">Transport</keyword>
<reference evidence="15 16" key="1">
    <citation type="submission" date="2018-02" db="EMBL/GenBank/DDBJ databases">
        <authorList>
            <person name="Cohen D.B."/>
            <person name="Kent A.D."/>
        </authorList>
    </citation>
    <scope>NUCLEOTIDE SEQUENCE [LARGE SCALE GENOMIC DNA]</scope>
    <source>
        <strain evidence="15 16">ULC007</strain>
    </source>
</reference>
<protein>
    <recommendedName>
        <fullName evidence="12">ATP synthase subunit b'</fullName>
    </recommendedName>
    <alternativeName>
        <fullName evidence="12">ATP synthase F(0) sector subunit b'</fullName>
    </alternativeName>
    <alternativeName>
        <fullName evidence="12">ATPase subunit II</fullName>
    </alternativeName>
    <alternativeName>
        <fullName evidence="12">F-type ATPase subunit b'</fullName>
        <shortName evidence="12">F-ATPase subunit b'</shortName>
    </alternativeName>
</protein>
<feature type="region of interest" description="Disordered" evidence="14">
    <location>
        <begin position="95"/>
        <end position="118"/>
    </location>
</feature>
<evidence type="ECO:0000313" key="15">
    <source>
        <dbReference type="EMBL" id="PSB21707.1"/>
    </source>
</evidence>
<comment type="similarity">
    <text evidence="1 12 13">Belongs to the ATPase B chain family.</text>
</comment>
<dbReference type="EMBL" id="PVWG01000002">
    <property type="protein sequence ID" value="PSB21707.1"/>
    <property type="molecule type" value="Genomic_DNA"/>
</dbReference>
<dbReference type="RefSeq" id="WP_073069556.1">
    <property type="nucleotide sequence ID" value="NZ_MPPI01000002.1"/>
</dbReference>
<keyword evidence="8 12" id="KW-0472">Membrane</keyword>
<keyword evidence="5 12" id="KW-0375">Hydrogen ion transport</keyword>
<keyword evidence="12" id="KW-0793">Thylakoid</keyword>
<dbReference type="GO" id="GO:0012505">
    <property type="term" value="C:endomembrane system"/>
    <property type="evidence" value="ECO:0007669"/>
    <property type="project" value="UniProtKB-SubCell"/>
</dbReference>
<comment type="caution">
    <text evidence="15">The sequence shown here is derived from an EMBL/GenBank/DDBJ whole genome shotgun (WGS) entry which is preliminary data.</text>
</comment>
<dbReference type="Pfam" id="PF00430">
    <property type="entry name" value="ATP-synt_B"/>
    <property type="match status" value="1"/>
</dbReference>
<comment type="function">
    <text evidence="10 12">F(1)F(0) ATP synthase produces ATP from ADP in the presence of a proton or sodium gradient. F-type ATPases consist of two structural domains, F(1) containing the extramembraneous catalytic core and F(0) containing the membrane proton channel, linked together by a central stalk and a peripheral stalk. During catalysis, ATP synthesis in the catalytic domain of F(1) is coupled via a rotary mechanism of the central stalk subunits to proton translocation.</text>
</comment>
<keyword evidence="16" id="KW-1185">Reference proteome</keyword>